<evidence type="ECO:0000256" key="3">
    <source>
        <dbReference type="ARBA" id="ARBA00022692"/>
    </source>
</evidence>
<dbReference type="PANTHER" id="PTHR30250">
    <property type="entry name" value="PST FAMILY PREDICTED COLANIC ACID TRANSPORTER"/>
    <property type="match status" value="1"/>
</dbReference>
<dbReference type="RefSeq" id="WP_067233378.1">
    <property type="nucleotide sequence ID" value="NZ_KQ948552.1"/>
</dbReference>
<feature type="transmembrane region" description="Helical" evidence="6">
    <location>
        <begin position="445"/>
        <end position="467"/>
    </location>
</feature>
<reference evidence="7 8" key="1">
    <citation type="submission" date="2015-10" db="EMBL/GenBank/DDBJ databases">
        <title>Draft genome sequence of Streptomyces longwoodensis DSM 41677, type strain for the species Streptomyces longwoodensis.</title>
        <authorList>
            <person name="Ruckert C."/>
            <person name="Winkler A."/>
            <person name="Kalinowski J."/>
            <person name="Kampfer P."/>
            <person name="Glaeser S."/>
        </authorList>
    </citation>
    <scope>NUCLEOTIDE SEQUENCE [LARGE SCALE GENOMIC DNA]</scope>
    <source>
        <strain evidence="7 8">DSM 41677</strain>
    </source>
</reference>
<dbReference type="GO" id="GO:0005886">
    <property type="term" value="C:plasma membrane"/>
    <property type="evidence" value="ECO:0007669"/>
    <property type="project" value="UniProtKB-SubCell"/>
</dbReference>
<dbReference type="STRING" id="68231.AQJ30_14450"/>
<keyword evidence="8" id="KW-1185">Reference proteome</keyword>
<dbReference type="GeneID" id="91425799"/>
<feature type="transmembrane region" description="Helical" evidence="6">
    <location>
        <begin position="327"/>
        <end position="346"/>
    </location>
</feature>
<feature type="transmembrane region" description="Helical" evidence="6">
    <location>
        <begin position="141"/>
        <end position="162"/>
    </location>
</feature>
<comment type="caution">
    <text evidence="7">The sequence shown here is derived from an EMBL/GenBank/DDBJ whole genome shotgun (WGS) entry which is preliminary data.</text>
</comment>
<accession>A0A117QNH7</accession>
<feature type="transmembrane region" description="Helical" evidence="6">
    <location>
        <begin position="57"/>
        <end position="77"/>
    </location>
</feature>
<dbReference type="PANTHER" id="PTHR30250:SF26">
    <property type="entry name" value="PSMA PROTEIN"/>
    <property type="match status" value="1"/>
</dbReference>
<feature type="transmembrane region" description="Helical" evidence="6">
    <location>
        <begin position="171"/>
        <end position="190"/>
    </location>
</feature>
<evidence type="ECO:0000313" key="8">
    <source>
        <dbReference type="Proteomes" id="UP000053271"/>
    </source>
</evidence>
<evidence type="ECO:0000256" key="4">
    <source>
        <dbReference type="ARBA" id="ARBA00022989"/>
    </source>
</evidence>
<comment type="subcellular location">
    <subcellularLocation>
        <location evidence="1">Cell membrane</location>
        <topology evidence="1">Multi-pass membrane protein</topology>
    </subcellularLocation>
</comment>
<dbReference type="InterPro" id="IPR002797">
    <property type="entry name" value="Polysacc_synth"/>
</dbReference>
<sequence length="508" mass="52338">MRTPHRQGPAAAPAAPAAGRLLPAVGFSAAAQAAPQVTNLVLTPYLVAHLGLDRFGVWSLVLVLLATLTVLDGGVGASLARFHAHRAARGDRDGAGRLVLASLAVFVCLGALVTGLCVLLGPALVAAVHLPPGLRPEAQRLLVVLGPLLTLALASSSASALLQAHGRFRTLAAVSGGSCLTYAVAVTALVRDGGDLTLLALLTAGRYLLMTVGGLAAGARHLRLRRPLWPPRAERREFGGYALRMQLSGFTVFLNGEIDALVVAALLPVRYVGVYAAGYQAAMGLRSLPLFAVPPMLTRVTHVFARDGLAGAVREFHLLEARWRPAVLTYGVVTTAAVGLAVRAWLGPELALAGAVAAVLMAGYTVQVALTGVRTCFVRAVGRPGHETRYSWCATVVNLALTVPLALALGVVGVVLATAVGVTVGSLYFVVLCRRSAGLRDRPLPARWLPATALATAVAVAGDLLVLCLGRHGVLPLLLAALPVLAGLAVAAALLAQPLTGGPKEEPV</sequence>
<keyword evidence="3 6" id="KW-0812">Transmembrane</keyword>
<keyword evidence="2" id="KW-1003">Cell membrane</keyword>
<dbReference type="InterPro" id="IPR050833">
    <property type="entry name" value="Poly_Biosynth_Transport"/>
</dbReference>
<keyword evidence="4 6" id="KW-1133">Transmembrane helix</keyword>
<organism evidence="7 8">
    <name type="scientific">Streptomyces longwoodensis</name>
    <dbReference type="NCBI Taxonomy" id="68231"/>
    <lineage>
        <taxon>Bacteria</taxon>
        <taxon>Bacillati</taxon>
        <taxon>Actinomycetota</taxon>
        <taxon>Actinomycetes</taxon>
        <taxon>Kitasatosporales</taxon>
        <taxon>Streptomycetaceae</taxon>
        <taxon>Streptomyces</taxon>
    </lineage>
</organism>
<protein>
    <submittedName>
        <fullName evidence="7">Uncharacterized protein</fullName>
    </submittedName>
</protein>
<feature type="transmembrane region" description="Helical" evidence="6">
    <location>
        <begin position="352"/>
        <end position="377"/>
    </location>
</feature>
<evidence type="ECO:0000313" key="7">
    <source>
        <dbReference type="EMBL" id="KUN38068.1"/>
    </source>
</evidence>
<dbReference type="EMBL" id="LMWS01000017">
    <property type="protein sequence ID" value="KUN38068.1"/>
    <property type="molecule type" value="Genomic_DNA"/>
</dbReference>
<keyword evidence="5 6" id="KW-0472">Membrane</keyword>
<feature type="transmembrane region" description="Helical" evidence="6">
    <location>
        <begin position="414"/>
        <end position="433"/>
    </location>
</feature>
<name>A0A117QNH7_9ACTN</name>
<feature type="transmembrane region" description="Helical" evidence="6">
    <location>
        <begin position="473"/>
        <end position="496"/>
    </location>
</feature>
<evidence type="ECO:0000256" key="2">
    <source>
        <dbReference type="ARBA" id="ARBA00022475"/>
    </source>
</evidence>
<feature type="transmembrane region" description="Helical" evidence="6">
    <location>
        <begin position="98"/>
        <end position="121"/>
    </location>
</feature>
<gene>
    <name evidence="7" type="ORF">AQJ30_14450</name>
</gene>
<evidence type="ECO:0000256" key="6">
    <source>
        <dbReference type="SAM" id="Phobius"/>
    </source>
</evidence>
<evidence type="ECO:0000256" key="1">
    <source>
        <dbReference type="ARBA" id="ARBA00004651"/>
    </source>
</evidence>
<evidence type="ECO:0000256" key="5">
    <source>
        <dbReference type="ARBA" id="ARBA00023136"/>
    </source>
</evidence>
<dbReference type="Proteomes" id="UP000053271">
    <property type="component" value="Unassembled WGS sequence"/>
</dbReference>
<dbReference type="AlphaFoldDB" id="A0A117QNH7"/>
<proteinExistence type="predicted"/>
<feature type="transmembrane region" description="Helical" evidence="6">
    <location>
        <begin position="196"/>
        <end position="217"/>
    </location>
</feature>
<dbReference type="Pfam" id="PF01943">
    <property type="entry name" value="Polysacc_synt"/>
    <property type="match status" value="1"/>
</dbReference>